<dbReference type="PANTHER" id="PTHR43876">
    <property type="entry name" value="UBIQUINONE BIOSYNTHESIS MONOOXYGENASE COQ6, MITOCHONDRIAL"/>
    <property type="match status" value="1"/>
</dbReference>
<keyword evidence="4" id="KW-0285">Flavoprotein</keyword>
<comment type="pathway">
    <text evidence="2">Cofactor biosynthesis; ubiquinone biosynthesis.</text>
</comment>
<name>A0AAW3ZLA5_9GAMM</name>
<dbReference type="NCBIfam" id="TIGR01988">
    <property type="entry name" value="Ubi-OHases"/>
    <property type="match status" value="1"/>
</dbReference>
<keyword evidence="6" id="KW-0560">Oxidoreductase</keyword>
<dbReference type="PRINTS" id="PR00420">
    <property type="entry name" value="RNGMNOXGNASE"/>
</dbReference>
<organism evidence="9 10">
    <name type="scientific">Pseudomarimonas arenosa</name>
    <dbReference type="NCBI Taxonomy" id="2774145"/>
    <lineage>
        <taxon>Bacteria</taxon>
        <taxon>Pseudomonadati</taxon>
        <taxon>Pseudomonadota</taxon>
        <taxon>Gammaproteobacteria</taxon>
        <taxon>Lysobacterales</taxon>
        <taxon>Lysobacteraceae</taxon>
        <taxon>Pseudomarimonas</taxon>
    </lineage>
</organism>
<dbReference type="PROSITE" id="PS01304">
    <property type="entry name" value="UBIH"/>
    <property type="match status" value="1"/>
</dbReference>
<dbReference type="EMBL" id="JACYTR010000015">
    <property type="protein sequence ID" value="MBD8525954.1"/>
    <property type="molecule type" value="Genomic_DNA"/>
</dbReference>
<evidence type="ECO:0000256" key="3">
    <source>
        <dbReference type="ARBA" id="ARBA00005349"/>
    </source>
</evidence>
<feature type="domain" description="FAD-binding" evidence="8">
    <location>
        <begin position="12"/>
        <end position="316"/>
    </location>
</feature>
<dbReference type="SUPFAM" id="SSF51905">
    <property type="entry name" value="FAD/NAD(P)-binding domain"/>
    <property type="match status" value="1"/>
</dbReference>
<comment type="cofactor">
    <cofactor evidence="1">
        <name>FAD</name>
        <dbReference type="ChEBI" id="CHEBI:57692"/>
    </cofactor>
</comment>
<keyword evidence="7" id="KW-0503">Monooxygenase</keyword>
<dbReference type="AlphaFoldDB" id="A0AAW3ZLA5"/>
<dbReference type="InterPro" id="IPR002938">
    <property type="entry name" value="FAD-bd"/>
</dbReference>
<evidence type="ECO:0000256" key="7">
    <source>
        <dbReference type="ARBA" id="ARBA00023033"/>
    </source>
</evidence>
<dbReference type="InterPro" id="IPR018168">
    <property type="entry name" value="Ubi_Hdrlase_CS"/>
</dbReference>
<keyword evidence="10" id="KW-1185">Reference proteome</keyword>
<evidence type="ECO:0000313" key="9">
    <source>
        <dbReference type="EMBL" id="MBD8525954.1"/>
    </source>
</evidence>
<dbReference type="InterPro" id="IPR036188">
    <property type="entry name" value="FAD/NAD-bd_sf"/>
</dbReference>
<dbReference type="GO" id="GO:0006744">
    <property type="term" value="P:ubiquinone biosynthetic process"/>
    <property type="evidence" value="ECO:0007669"/>
    <property type="project" value="InterPro"/>
</dbReference>
<sequence>MSRAGSRREVADALVVGAGIVGAAAALALAKQGRRVQLIERAVPPAWSAEQPDLRVLAFAPDNARLLEQHGVWSAVEPYGWPYYAMRVWDAGGGGELHFSAEQAGLPELGWIAQNALLVDRLWQAVRAESDIRVHCPASVVTLEQDDQEVRIELDDGLRLRGHLLLAADGAGSPLRAMLGIECDSHDYQQSGLVAYVESERDTEHTCYQRFLPSGPLAFLPVAKTCSSIVWSLPSVEAERLSALEEGAFVDELERALDGRLGGLRLVSARRSFPLRRQLAKTYQQGRCLLIGDAAHVVHPLAGQGVNLGLRDVAELLVRTQGRDDLGDPHRLAAIARHQRSANAVAAYSFDGLNRLFSNDALLPTLLRGPALGLVDKIAPLKAMFLRRAVGR</sequence>
<dbReference type="Gene3D" id="3.50.50.60">
    <property type="entry name" value="FAD/NAD(P)-binding domain"/>
    <property type="match status" value="2"/>
</dbReference>
<dbReference type="Proteomes" id="UP000613768">
    <property type="component" value="Unassembled WGS sequence"/>
</dbReference>
<dbReference type="PANTHER" id="PTHR43876:SF8">
    <property type="entry name" value="2-OCTAPRENYL-6-METHOXYPHENOL HYDROXYLASE"/>
    <property type="match status" value="1"/>
</dbReference>
<reference evidence="9 10" key="1">
    <citation type="submission" date="2020-09" db="EMBL/GenBank/DDBJ databases">
        <title>Pseudoxanthomonas sp. CAU 1598 isolated from sand of Yaerae Beach.</title>
        <authorList>
            <person name="Kim W."/>
        </authorList>
    </citation>
    <scope>NUCLEOTIDE SEQUENCE [LARGE SCALE GENOMIC DNA]</scope>
    <source>
        <strain evidence="9 10">CAU 1598</strain>
    </source>
</reference>
<dbReference type="GO" id="GO:0008681">
    <property type="term" value="F:2-octaprenyl-6-methoxyphenol hydroxylase activity"/>
    <property type="evidence" value="ECO:0007669"/>
    <property type="project" value="TreeGrafter"/>
</dbReference>
<evidence type="ECO:0000256" key="1">
    <source>
        <dbReference type="ARBA" id="ARBA00001974"/>
    </source>
</evidence>
<evidence type="ECO:0000259" key="8">
    <source>
        <dbReference type="Pfam" id="PF01494"/>
    </source>
</evidence>
<dbReference type="InterPro" id="IPR010971">
    <property type="entry name" value="UbiH/COQ6"/>
</dbReference>
<gene>
    <name evidence="9" type="ORF">IFO71_09375</name>
</gene>
<dbReference type="Pfam" id="PF01494">
    <property type="entry name" value="FAD_binding_3"/>
    <property type="match status" value="1"/>
</dbReference>
<evidence type="ECO:0000256" key="2">
    <source>
        <dbReference type="ARBA" id="ARBA00004749"/>
    </source>
</evidence>
<evidence type="ECO:0000256" key="5">
    <source>
        <dbReference type="ARBA" id="ARBA00022827"/>
    </source>
</evidence>
<evidence type="ECO:0000256" key="4">
    <source>
        <dbReference type="ARBA" id="ARBA00022630"/>
    </source>
</evidence>
<proteinExistence type="inferred from homology"/>
<accession>A0AAW3ZLA5</accession>
<keyword evidence="5" id="KW-0274">FAD</keyword>
<dbReference type="RefSeq" id="WP_192029376.1">
    <property type="nucleotide sequence ID" value="NZ_JACYTR010000015.1"/>
</dbReference>
<evidence type="ECO:0000313" key="10">
    <source>
        <dbReference type="Proteomes" id="UP000613768"/>
    </source>
</evidence>
<comment type="caution">
    <text evidence="9">The sequence shown here is derived from an EMBL/GenBank/DDBJ whole genome shotgun (WGS) entry which is preliminary data.</text>
</comment>
<dbReference type="InterPro" id="IPR051205">
    <property type="entry name" value="UbiH/COQ6_monooxygenase"/>
</dbReference>
<comment type="similarity">
    <text evidence="3">Belongs to the UbiH/COQ6 family.</text>
</comment>
<protein>
    <submittedName>
        <fullName evidence="9">FAD-dependent oxidoreductase</fullName>
    </submittedName>
</protein>
<dbReference type="GO" id="GO:0071949">
    <property type="term" value="F:FAD binding"/>
    <property type="evidence" value="ECO:0007669"/>
    <property type="project" value="InterPro"/>
</dbReference>
<evidence type="ECO:0000256" key="6">
    <source>
        <dbReference type="ARBA" id="ARBA00023002"/>
    </source>
</evidence>